<reference evidence="2" key="2">
    <citation type="submission" date="2021-05" db="UniProtKB">
        <authorList>
            <consortium name="EnsemblPlants"/>
        </authorList>
    </citation>
    <scope>IDENTIFICATION</scope>
    <source>
        <strain evidence="2">subsp. malaccensis</strain>
    </source>
</reference>
<evidence type="ECO:0000313" key="2">
    <source>
        <dbReference type="EnsemblPlants" id="Ma11_p12410.1"/>
    </source>
</evidence>
<accession>A0A804L738</accession>
<keyword evidence="3" id="KW-1185">Reference proteome</keyword>
<reference evidence="1" key="1">
    <citation type="submission" date="2021-03" db="EMBL/GenBank/DDBJ databases">
        <authorList>
            <consortium name="Genoscope - CEA"/>
            <person name="William W."/>
        </authorList>
    </citation>
    <scope>NUCLEOTIDE SEQUENCE</scope>
    <source>
        <strain evidence="1">Doubled-haploid Pahang</strain>
    </source>
</reference>
<protein>
    <submittedName>
        <fullName evidence="1">(wild Malaysian banana) hypothetical protein</fullName>
    </submittedName>
</protein>
<dbReference type="InParanoid" id="A0A804L738"/>
<dbReference type="EnsemblPlants" id="Ma11_t12410.1">
    <property type="protein sequence ID" value="Ma11_p12410.1"/>
    <property type="gene ID" value="Ma11_g12410"/>
</dbReference>
<dbReference type="EMBL" id="HG996475">
    <property type="protein sequence ID" value="CAG1864377.1"/>
    <property type="molecule type" value="Genomic_DNA"/>
</dbReference>
<dbReference type="Gramene" id="Ma11_t12410.1">
    <property type="protein sequence ID" value="Ma11_p12410.1"/>
    <property type="gene ID" value="Ma11_g12410"/>
</dbReference>
<name>A0A804L738_MUSAM</name>
<dbReference type="AlphaFoldDB" id="A0A804L738"/>
<gene>
    <name evidence="1" type="ORF">GSMUA_12510.1</name>
</gene>
<dbReference type="Proteomes" id="UP000012960">
    <property type="component" value="Unplaced"/>
</dbReference>
<proteinExistence type="predicted"/>
<organism evidence="2 3">
    <name type="scientific">Musa acuminata subsp. malaccensis</name>
    <name type="common">Wild banana</name>
    <name type="synonym">Musa malaccensis</name>
    <dbReference type="NCBI Taxonomy" id="214687"/>
    <lineage>
        <taxon>Eukaryota</taxon>
        <taxon>Viridiplantae</taxon>
        <taxon>Streptophyta</taxon>
        <taxon>Embryophyta</taxon>
        <taxon>Tracheophyta</taxon>
        <taxon>Spermatophyta</taxon>
        <taxon>Magnoliopsida</taxon>
        <taxon>Liliopsida</taxon>
        <taxon>Zingiberales</taxon>
        <taxon>Musaceae</taxon>
        <taxon>Musa</taxon>
    </lineage>
</organism>
<evidence type="ECO:0000313" key="3">
    <source>
        <dbReference type="Proteomes" id="UP000012960"/>
    </source>
</evidence>
<sequence length="374" mass="42935">MTTRTQEATRRAGQRLFGGSVSTQHVLEQQIDPQAQLRFPHIVEEILSSITAEVLYHSRRDDAHHRVYIHRSEEAMLVTNNQEDRSFIMEESYERLQRSRMQYIHLGTLQVRLQTLHRQEEGTLALLVFRDNRWMDDRSIIATMEVDLTRGSQLVYVIPDIMMTIGDFYRNIQLSILTRGYDTWRNGEANLLVTRGMVGRLSNTPNVAFAYEVSGVVDYLTSHGVRALPRRRYSITDIQGRDWVIRPTQVSIPMQPSEARSQNLLDGRISVSFDNYKAASTSSRINDNTADDETFSDEEEIWSHTITVIIQTSGSKDNEAEGLRNNLNFYLKDIDASEGGGEMSCPQKFQEEIIAARLEENLEVEYPQLAKLSQ</sequence>
<evidence type="ECO:0000313" key="1">
    <source>
        <dbReference type="EMBL" id="CAG1864377.1"/>
    </source>
</evidence>